<feature type="compositionally biased region" description="Low complexity" evidence="1">
    <location>
        <begin position="166"/>
        <end position="184"/>
    </location>
</feature>
<evidence type="ECO:0000313" key="3">
    <source>
        <dbReference type="Proteomes" id="UP000054248"/>
    </source>
</evidence>
<gene>
    <name evidence="2" type="ORF">M407DRAFT_246174</name>
</gene>
<protein>
    <submittedName>
        <fullName evidence="2">Uncharacterized protein</fullName>
    </submittedName>
</protein>
<dbReference type="OrthoDB" id="3242929at2759"/>
<dbReference type="EMBL" id="KN823223">
    <property type="protein sequence ID" value="KIO19415.1"/>
    <property type="molecule type" value="Genomic_DNA"/>
</dbReference>
<feature type="compositionally biased region" description="Polar residues" evidence="1">
    <location>
        <begin position="123"/>
        <end position="132"/>
    </location>
</feature>
<feature type="region of interest" description="Disordered" evidence="1">
    <location>
        <begin position="406"/>
        <end position="442"/>
    </location>
</feature>
<evidence type="ECO:0000313" key="2">
    <source>
        <dbReference type="EMBL" id="KIO19415.1"/>
    </source>
</evidence>
<feature type="compositionally biased region" description="Pro residues" evidence="1">
    <location>
        <begin position="352"/>
        <end position="361"/>
    </location>
</feature>
<organism evidence="2 3">
    <name type="scientific">Tulasnella calospora MUT 4182</name>
    <dbReference type="NCBI Taxonomy" id="1051891"/>
    <lineage>
        <taxon>Eukaryota</taxon>
        <taxon>Fungi</taxon>
        <taxon>Dikarya</taxon>
        <taxon>Basidiomycota</taxon>
        <taxon>Agaricomycotina</taxon>
        <taxon>Agaricomycetes</taxon>
        <taxon>Cantharellales</taxon>
        <taxon>Tulasnellaceae</taxon>
        <taxon>Tulasnella</taxon>
    </lineage>
</organism>
<accession>A0A0C3PWK8</accession>
<feature type="compositionally biased region" description="Low complexity" evidence="1">
    <location>
        <begin position="36"/>
        <end position="51"/>
    </location>
</feature>
<proteinExistence type="predicted"/>
<keyword evidence="3" id="KW-1185">Reference proteome</keyword>
<feature type="compositionally biased region" description="Polar residues" evidence="1">
    <location>
        <begin position="310"/>
        <end position="328"/>
    </location>
</feature>
<evidence type="ECO:0000256" key="1">
    <source>
        <dbReference type="SAM" id="MobiDB-lite"/>
    </source>
</evidence>
<reference evidence="3" key="2">
    <citation type="submission" date="2015-01" db="EMBL/GenBank/DDBJ databases">
        <title>Evolutionary Origins and Diversification of the Mycorrhizal Mutualists.</title>
        <authorList>
            <consortium name="DOE Joint Genome Institute"/>
            <consortium name="Mycorrhizal Genomics Consortium"/>
            <person name="Kohler A."/>
            <person name="Kuo A."/>
            <person name="Nagy L.G."/>
            <person name="Floudas D."/>
            <person name="Copeland A."/>
            <person name="Barry K.W."/>
            <person name="Cichocki N."/>
            <person name="Veneault-Fourrey C."/>
            <person name="LaButti K."/>
            <person name="Lindquist E.A."/>
            <person name="Lipzen A."/>
            <person name="Lundell T."/>
            <person name="Morin E."/>
            <person name="Murat C."/>
            <person name="Riley R."/>
            <person name="Ohm R."/>
            <person name="Sun H."/>
            <person name="Tunlid A."/>
            <person name="Henrissat B."/>
            <person name="Grigoriev I.V."/>
            <person name="Hibbett D.S."/>
            <person name="Martin F."/>
        </authorList>
    </citation>
    <scope>NUCLEOTIDE SEQUENCE [LARGE SCALE GENOMIC DNA]</scope>
    <source>
        <strain evidence="3">MUT 4182</strain>
    </source>
</reference>
<feature type="compositionally biased region" description="Low complexity" evidence="1">
    <location>
        <begin position="283"/>
        <end position="304"/>
    </location>
</feature>
<sequence length="442" mass="47121">MVNDMRNKTRALQTKIGVGLPKIRPRLNSFTRAVTISTSSSRSGAPISSSILGFGGKENQRQPPQQQPPRPRQSLDSTRSIGSSASSRSPGWVVVQTEEEEEENQAVDARKTPRAPRVKDVSATATTPTPLQTRARAILRPRRSDSDTSRPEITPLRFGGFGLGMRSGSRTSGRSSLSSASEAESGGERFGSLGKLARLSFASESDSDLEAILKIRDSTDTVKATPRPKPRHSVPAGTLPRDDSAILMPPPSSFPLRGIKSSESSDVYPESPLSPDLDPELMSSTGSVGSSTSSKTNVKSKVVGAMSKYLHSSTPRASTAPQPQVNGDSKNEIKFPTRLRHKRSQSTIPASPQQPYPPSPTGIPAYARRTSTDAIRVFTNSTPSANPPRSSVPLKYAGLPAAIPLEGGARSLSSSSSAVSPINYYHPRNGESRRVSGSDAEP</sequence>
<name>A0A0C3PWK8_9AGAM</name>
<dbReference type="HOGENOM" id="CLU_619933_0_0_1"/>
<dbReference type="AlphaFoldDB" id="A0A0C3PWK8"/>
<dbReference type="Proteomes" id="UP000054248">
    <property type="component" value="Unassembled WGS sequence"/>
</dbReference>
<feature type="compositionally biased region" description="Low complexity" evidence="1">
    <location>
        <begin position="411"/>
        <end position="420"/>
    </location>
</feature>
<reference evidence="2 3" key="1">
    <citation type="submission" date="2014-04" db="EMBL/GenBank/DDBJ databases">
        <authorList>
            <consortium name="DOE Joint Genome Institute"/>
            <person name="Kuo A."/>
            <person name="Girlanda M."/>
            <person name="Perotto S."/>
            <person name="Kohler A."/>
            <person name="Nagy L.G."/>
            <person name="Floudas D."/>
            <person name="Copeland A."/>
            <person name="Barry K.W."/>
            <person name="Cichocki N."/>
            <person name="Veneault-Fourrey C."/>
            <person name="LaButti K."/>
            <person name="Lindquist E.A."/>
            <person name="Lipzen A."/>
            <person name="Lundell T."/>
            <person name="Morin E."/>
            <person name="Murat C."/>
            <person name="Sun H."/>
            <person name="Tunlid A."/>
            <person name="Henrissat B."/>
            <person name="Grigoriev I.V."/>
            <person name="Hibbett D.S."/>
            <person name="Martin F."/>
            <person name="Nordberg H.P."/>
            <person name="Cantor M.N."/>
            <person name="Hua S.X."/>
        </authorList>
    </citation>
    <scope>NUCLEOTIDE SEQUENCE [LARGE SCALE GENOMIC DNA]</scope>
    <source>
        <strain evidence="2 3">MUT 4182</strain>
    </source>
</reference>
<feature type="region of interest" description="Disordered" evidence="1">
    <location>
        <begin position="36"/>
        <end position="191"/>
    </location>
</feature>
<feature type="compositionally biased region" description="Low complexity" evidence="1">
    <location>
        <begin position="77"/>
        <end position="89"/>
    </location>
</feature>
<feature type="region of interest" description="Disordered" evidence="1">
    <location>
        <begin position="216"/>
        <end position="371"/>
    </location>
</feature>